<proteinExistence type="inferred from homology"/>
<gene>
    <name evidence="11" type="ORF">I7412_18440</name>
</gene>
<evidence type="ECO:0000256" key="5">
    <source>
        <dbReference type="ARBA" id="ARBA00022840"/>
    </source>
</evidence>
<keyword evidence="12" id="KW-1185">Reference proteome</keyword>
<keyword evidence="3" id="KW-0547">Nucleotide-binding</keyword>
<accession>A0A937USP4</accession>
<protein>
    <submittedName>
        <fullName evidence="11">Rhamnulokinase</fullName>
    </submittedName>
</protein>
<evidence type="ECO:0000313" key="12">
    <source>
        <dbReference type="Proteomes" id="UP000604475"/>
    </source>
</evidence>
<dbReference type="InterPro" id="IPR018484">
    <property type="entry name" value="FGGY_N"/>
</dbReference>
<dbReference type="Proteomes" id="UP000604475">
    <property type="component" value="Unassembled WGS sequence"/>
</dbReference>
<dbReference type="GO" id="GO:0008993">
    <property type="term" value="F:rhamnulokinase activity"/>
    <property type="evidence" value="ECO:0007669"/>
    <property type="project" value="InterPro"/>
</dbReference>
<dbReference type="GO" id="GO:0005524">
    <property type="term" value="F:ATP binding"/>
    <property type="evidence" value="ECO:0007669"/>
    <property type="project" value="UniProtKB-KW"/>
</dbReference>
<keyword evidence="4" id="KW-0418">Kinase</keyword>
<comment type="similarity">
    <text evidence="1">Belongs to the FGGY kinase family.</text>
</comment>
<feature type="domain" description="Carbohydrate kinase FGGY N-terminal" evidence="9">
    <location>
        <begin position="5"/>
        <end position="246"/>
    </location>
</feature>
<dbReference type="Gene3D" id="3.30.420.40">
    <property type="match status" value="2"/>
</dbReference>
<evidence type="ECO:0000256" key="3">
    <source>
        <dbReference type="ARBA" id="ARBA00022741"/>
    </source>
</evidence>
<dbReference type="CDD" id="cd07771">
    <property type="entry name" value="ASKHA_NBD_FGGY_RhaB-like"/>
    <property type="match status" value="1"/>
</dbReference>
<feature type="region of interest" description="Disordered" evidence="8">
    <location>
        <begin position="485"/>
        <end position="511"/>
    </location>
</feature>
<evidence type="ECO:0000256" key="8">
    <source>
        <dbReference type="SAM" id="MobiDB-lite"/>
    </source>
</evidence>
<feature type="domain" description="Carbohydrate kinase FGGY C-terminal" evidence="10">
    <location>
        <begin position="256"/>
        <end position="447"/>
    </location>
</feature>
<dbReference type="GO" id="GO:0005829">
    <property type="term" value="C:cytosol"/>
    <property type="evidence" value="ECO:0007669"/>
    <property type="project" value="TreeGrafter"/>
</dbReference>
<evidence type="ECO:0000259" key="9">
    <source>
        <dbReference type="Pfam" id="PF00370"/>
    </source>
</evidence>
<evidence type="ECO:0000256" key="2">
    <source>
        <dbReference type="ARBA" id="ARBA00022679"/>
    </source>
</evidence>
<dbReference type="Pfam" id="PF02782">
    <property type="entry name" value="FGGY_C"/>
    <property type="match status" value="1"/>
</dbReference>
<dbReference type="PANTHER" id="PTHR10196:SF93">
    <property type="entry name" value="L-RHAMNULOKINASE"/>
    <property type="match status" value="1"/>
</dbReference>
<dbReference type="InterPro" id="IPR043129">
    <property type="entry name" value="ATPase_NBD"/>
</dbReference>
<dbReference type="AlphaFoldDB" id="A0A937USP4"/>
<evidence type="ECO:0000256" key="7">
    <source>
        <dbReference type="ARBA" id="ARBA00023308"/>
    </source>
</evidence>
<dbReference type="Pfam" id="PF00370">
    <property type="entry name" value="FGGY_N"/>
    <property type="match status" value="1"/>
</dbReference>
<evidence type="ECO:0000259" key="10">
    <source>
        <dbReference type="Pfam" id="PF02782"/>
    </source>
</evidence>
<feature type="region of interest" description="Disordered" evidence="8">
    <location>
        <begin position="450"/>
        <end position="469"/>
    </location>
</feature>
<keyword evidence="5" id="KW-0067">ATP-binding</keyword>
<dbReference type="GO" id="GO:0006071">
    <property type="term" value="P:glycerol metabolic process"/>
    <property type="evidence" value="ECO:0007669"/>
    <property type="project" value="TreeGrafter"/>
</dbReference>
<keyword evidence="7" id="KW-0684">Rhamnose metabolism</keyword>
<dbReference type="GO" id="GO:0019301">
    <property type="term" value="P:rhamnose catabolic process"/>
    <property type="evidence" value="ECO:0007669"/>
    <property type="project" value="InterPro"/>
</dbReference>
<keyword evidence="2" id="KW-0808">Transferase</keyword>
<dbReference type="InterPro" id="IPR013449">
    <property type="entry name" value="Rhamnulokinase"/>
</dbReference>
<keyword evidence="6" id="KW-1015">Disulfide bond</keyword>
<dbReference type="SUPFAM" id="SSF53067">
    <property type="entry name" value="Actin-like ATPase domain"/>
    <property type="match status" value="2"/>
</dbReference>
<organism evidence="11 12">
    <name type="scientific">Frankia nepalensis</name>
    <dbReference type="NCBI Taxonomy" id="1836974"/>
    <lineage>
        <taxon>Bacteria</taxon>
        <taxon>Bacillati</taxon>
        <taxon>Actinomycetota</taxon>
        <taxon>Actinomycetes</taxon>
        <taxon>Frankiales</taxon>
        <taxon>Frankiaceae</taxon>
        <taxon>Frankia</taxon>
    </lineage>
</organism>
<dbReference type="EMBL" id="JAEACQ010000211">
    <property type="protein sequence ID" value="MBL7629101.1"/>
    <property type="molecule type" value="Genomic_DNA"/>
</dbReference>
<evidence type="ECO:0000256" key="6">
    <source>
        <dbReference type="ARBA" id="ARBA00023157"/>
    </source>
</evidence>
<dbReference type="InterPro" id="IPR018485">
    <property type="entry name" value="FGGY_C"/>
</dbReference>
<dbReference type="RefSeq" id="WP_203005464.1">
    <property type="nucleotide sequence ID" value="NZ_JADWYU010000242.1"/>
</dbReference>
<evidence type="ECO:0000256" key="4">
    <source>
        <dbReference type="ARBA" id="ARBA00022777"/>
    </source>
</evidence>
<dbReference type="PANTHER" id="PTHR10196">
    <property type="entry name" value="SUGAR KINASE"/>
    <property type="match status" value="1"/>
</dbReference>
<feature type="compositionally biased region" description="Gly residues" evidence="8">
    <location>
        <begin position="459"/>
        <end position="469"/>
    </location>
</feature>
<name>A0A937USP4_9ACTN</name>
<evidence type="ECO:0000313" key="11">
    <source>
        <dbReference type="EMBL" id="MBL7629101.1"/>
    </source>
</evidence>
<comment type="caution">
    <text evidence="11">The sequence shown here is derived from an EMBL/GenBank/DDBJ whole genome shotgun (WGS) entry which is preliminary data.</text>
</comment>
<dbReference type="GO" id="GO:0004370">
    <property type="term" value="F:glycerol kinase activity"/>
    <property type="evidence" value="ECO:0007669"/>
    <property type="project" value="TreeGrafter"/>
</dbReference>
<sequence length="511" mass="52278">MSLFAAVDLGASSGRVLAARVEPGRLAAAEAHRFPNTPLRLPDGLHWDIGRLYSEVLAGLRALGEAHGQPRSIGVDSWAVDYGLLDGAGRLLGLPYHYRDARTGPAVVNAVHAACPPTALYAANGLQHLPFTTLYQLAAESAGSPGALGAAASLLLIPDLLTYWLTGQRAAEVTNASTTGLLGTPDRAWSAPLARLAGIRPEILPPLVTPGTVVGGLRPEVAEETGLAAGTPVTAVGSHDTASAVAGVPADGESWAYISCGTWSLVGVELDAPVLTEDSRAAGFTNEAGVDSRVRYLHNVMGLWILQECLRAWERAGHRWALADLLGQAAALPAGGPVVDPDAPEFLPPGDMPARVAAAARAAGWRAPRTPAETVRCVLDSLAAAYARTVRAAERLSGRRVDVVHLVGGGSRDTLLCQLTADALGLPVLAGPAEATALGNALVQARAHGALGAPRPGDRGGAGGGGGGGGGGVSLEALRALIRATAPPTRYEPTRSGAVLVPGPPWRGDAR</sequence>
<evidence type="ECO:0000256" key="1">
    <source>
        <dbReference type="ARBA" id="ARBA00009156"/>
    </source>
</evidence>
<reference evidence="11" key="1">
    <citation type="submission" date="2020-12" db="EMBL/GenBank/DDBJ databases">
        <title>Genomic characterization of non-nitrogen-fixing Frankia strains.</title>
        <authorList>
            <person name="Carlos-Shanley C."/>
            <person name="Guerra T."/>
            <person name="Hahn D."/>
        </authorList>
    </citation>
    <scope>NUCLEOTIDE SEQUENCE</scope>
    <source>
        <strain evidence="11">CN6</strain>
    </source>
</reference>